<protein>
    <submittedName>
        <fullName evidence="1">Uncharacterized protein</fullName>
    </submittedName>
</protein>
<feature type="non-terminal residue" evidence="1">
    <location>
        <position position="69"/>
    </location>
</feature>
<sequence>EQEHSQEVQLIHLAGENLSNEYSNEDLIGEKGEKSQDFPLIRLDVIKAATQHFSEDNKLGESGFGPVYK</sequence>
<reference evidence="1 2" key="1">
    <citation type="submission" date="2024-02" db="EMBL/GenBank/DDBJ databases">
        <authorList>
            <person name="Vignale AGUSTIN F."/>
            <person name="Sosa J E."/>
            <person name="Modenutti C."/>
        </authorList>
    </citation>
    <scope>NUCLEOTIDE SEQUENCE [LARGE SCALE GENOMIC DNA]</scope>
</reference>
<feature type="non-terminal residue" evidence="1">
    <location>
        <position position="1"/>
    </location>
</feature>
<accession>A0ABC8S834</accession>
<gene>
    <name evidence="1" type="ORF">ILEXP_LOCUS21363</name>
</gene>
<organism evidence="1 2">
    <name type="scientific">Ilex paraguariensis</name>
    <name type="common">yerba mate</name>
    <dbReference type="NCBI Taxonomy" id="185542"/>
    <lineage>
        <taxon>Eukaryota</taxon>
        <taxon>Viridiplantae</taxon>
        <taxon>Streptophyta</taxon>
        <taxon>Embryophyta</taxon>
        <taxon>Tracheophyta</taxon>
        <taxon>Spermatophyta</taxon>
        <taxon>Magnoliopsida</taxon>
        <taxon>eudicotyledons</taxon>
        <taxon>Gunneridae</taxon>
        <taxon>Pentapetalae</taxon>
        <taxon>asterids</taxon>
        <taxon>campanulids</taxon>
        <taxon>Aquifoliales</taxon>
        <taxon>Aquifoliaceae</taxon>
        <taxon>Ilex</taxon>
    </lineage>
</organism>
<dbReference type="EMBL" id="CAUOFW020002352">
    <property type="protein sequence ID" value="CAK9153113.1"/>
    <property type="molecule type" value="Genomic_DNA"/>
</dbReference>
<dbReference type="Proteomes" id="UP001642360">
    <property type="component" value="Unassembled WGS sequence"/>
</dbReference>
<dbReference type="Gene3D" id="3.30.200.20">
    <property type="entry name" value="Phosphorylase Kinase, domain 1"/>
    <property type="match status" value="1"/>
</dbReference>
<proteinExistence type="predicted"/>
<comment type="caution">
    <text evidence="1">The sequence shown here is derived from an EMBL/GenBank/DDBJ whole genome shotgun (WGS) entry which is preliminary data.</text>
</comment>
<evidence type="ECO:0000313" key="1">
    <source>
        <dbReference type="EMBL" id="CAK9153113.1"/>
    </source>
</evidence>
<dbReference type="AlphaFoldDB" id="A0ABC8S834"/>
<keyword evidence="2" id="KW-1185">Reference proteome</keyword>
<evidence type="ECO:0000313" key="2">
    <source>
        <dbReference type="Proteomes" id="UP001642360"/>
    </source>
</evidence>
<name>A0ABC8S834_9AQUA</name>